<keyword evidence="3" id="KW-1185">Reference proteome</keyword>
<name>A0A0F4NBU6_9VIBR</name>
<feature type="compositionally biased region" description="Basic and acidic residues" evidence="1">
    <location>
        <begin position="96"/>
        <end position="105"/>
    </location>
</feature>
<feature type="non-terminal residue" evidence="2">
    <location>
        <position position="105"/>
    </location>
</feature>
<organism evidence="2 3">
    <name type="scientific">Vibrio galatheae</name>
    <dbReference type="NCBI Taxonomy" id="579748"/>
    <lineage>
        <taxon>Bacteria</taxon>
        <taxon>Pseudomonadati</taxon>
        <taxon>Pseudomonadota</taxon>
        <taxon>Gammaproteobacteria</taxon>
        <taxon>Vibrionales</taxon>
        <taxon>Vibrionaceae</taxon>
        <taxon>Vibrio</taxon>
    </lineage>
</organism>
<feature type="compositionally biased region" description="Polar residues" evidence="1">
    <location>
        <begin position="1"/>
        <end position="12"/>
    </location>
</feature>
<comment type="caution">
    <text evidence="2">The sequence shown here is derived from an EMBL/GenBank/DDBJ whole genome shotgun (WGS) entry which is preliminary data.</text>
</comment>
<reference evidence="2 3" key="1">
    <citation type="journal article" date="2015" name="BMC Genomics">
        <title>Genome mining reveals unlocked bioactive potential of marine Gram-negative bacteria.</title>
        <authorList>
            <person name="Machado H."/>
            <person name="Sonnenschein E.C."/>
            <person name="Melchiorsen J."/>
            <person name="Gram L."/>
        </authorList>
    </citation>
    <scope>NUCLEOTIDE SEQUENCE [LARGE SCALE GENOMIC DNA]</scope>
    <source>
        <strain evidence="2 3">S2757</strain>
    </source>
</reference>
<evidence type="ECO:0000256" key="1">
    <source>
        <dbReference type="SAM" id="MobiDB-lite"/>
    </source>
</evidence>
<feature type="non-terminal residue" evidence="2">
    <location>
        <position position="1"/>
    </location>
</feature>
<protein>
    <recommendedName>
        <fullName evidence="4">Cadherin-like domain-containing protein</fullName>
    </recommendedName>
</protein>
<dbReference type="EMBL" id="JXXV01000056">
    <property type="protein sequence ID" value="KJY80582.1"/>
    <property type="molecule type" value="Genomic_DNA"/>
</dbReference>
<dbReference type="AlphaFoldDB" id="A0A0F4NBU6"/>
<proteinExistence type="predicted"/>
<evidence type="ECO:0000313" key="2">
    <source>
        <dbReference type="EMBL" id="KJY80582.1"/>
    </source>
</evidence>
<evidence type="ECO:0000313" key="3">
    <source>
        <dbReference type="Proteomes" id="UP000033673"/>
    </source>
</evidence>
<feature type="region of interest" description="Disordered" evidence="1">
    <location>
        <begin position="1"/>
        <end position="40"/>
    </location>
</feature>
<dbReference type="RefSeq" id="WP_045957254.1">
    <property type="nucleotide sequence ID" value="NZ_JXXV01000056.1"/>
</dbReference>
<dbReference type="STRING" id="579748.TW81_18695"/>
<evidence type="ECO:0008006" key="4">
    <source>
        <dbReference type="Google" id="ProtNLM"/>
    </source>
</evidence>
<gene>
    <name evidence="2" type="ORF">TW81_18695</name>
</gene>
<dbReference type="Pfam" id="PF17963">
    <property type="entry name" value="Big_9"/>
    <property type="match status" value="1"/>
</dbReference>
<sequence length="105" mass="10584">NDGPTATANSYDVNEGGNVSGNLIGDDTGAGKDSDPENDSLSVTHINGQLLSFDADGEAQVSIGDGVLTVKADGSFSYAHNGAEPAPTSFKYTVSDGDKSSEATV</sequence>
<accession>A0A0F4NBU6</accession>
<dbReference type="Proteomes" id="UP000033673">
    <property type="component" value="Unassembled WGS sequence"/>
</dbReference>
<feature type="region of interest" description="Disordered" evidence="1">
    <location>
        <begin position="80"/>
        <end position="105"/>
    </location>
</feature>